<dbReference type="EMBL" id="AP022843">
    <property type="protein sequence ID" value="BCB06938.1"/>
    <property type="molecule type" value="Genomic_DNA"/>
</dbReference>
<evidence type="ECO:0000259" key="9">
    <source>
        <dbReference type="PROSITE" id="PS50850"/>
    </source>
</evidence>
<dbReference type="PROSITE" id="PS50850">
    <property type="entry name" value="MFS"/>
    <property type="match status" value="1"/>
</dbReference>
<feature type="transmembrane region" description="Helical" evidence="8">
    <location>
        <begin position="470"/>
        <end position="490"/>
    </location>
</feature>
<comment type="similarity">
    <text evidence="2">Belongs to the major facilitator superfamily. EmrB family.</text>
</comment>
<feature type="transmembrane region" description="Helical" evidence="8">
    <location>
        <begin position="261"/>
        <end position="284"/>
    </location>
</feature>
<feature type="transmembrane region" description="Helical" evidence="8">
    <location>
        <begin position="162"/>
        <end position="185"/>
    </location>
</feature>
<protein>
    <submittedName>
        <fullName evidence="10">MFS transporter</fullName>
    </submittedName>
</protein>
<comment type="subcellular location">
    <subcellularLocation>
        <location evidence="1">Cell membrane</location>
        <topology evidence="1">Multi-pass membrane protein</topology>
    </subcellularLocation>
</comment>
<accession>A0A6F8U066</accession>
<dbReference type="AlphaFoldDB" id="A0A6F8U066"/>
<feature type="transmembrane region" description="Helical" evidence="8">
    <location>
        <begin position="75"/>
        <end position="94"/>
    </location>
</feature>
<gene>
    <name evidence="10" type="ORF">HHSLTHF2_08280</name>
</gene>
<evidence type="ECO:0000256" key="6">
    <source>
        <dbReference type="ARBA" id="ARBA00022989"/>
    </source>
</evidence>
<evidence type="ECO:0000256" key="7">
    <source>
        <dbReference type="ARBA" id="ARBA00023136"/>
    </source>
</evidence>
<dbReference type="InterPro" id="IPR004638">
    <property type="entry name" value="EmrB-like"/>
</dbReference>
<feature type="domain" description="Major facilitator superfamily (MFS) profile" evidence="9">
    <location>
        <begin position="9"/>
        <end position="495"/>
    </location>
</feature>
<dbReference type="InterPro" id="IPR036259">
    <property type="entry name" value="MFS_trans_sf"/>
</dbReference>
<dbReference type="GO" id="GO:0022857">
    <property type="term" value="F:transmembrane transporter activity"/>
    <property type="evidence" value="ECO:0007669"/>
    <property type="project" value="InterPro"/>
</dbReference>
<evidence type="ECO:0000313" key="11">
    <source>
        <dbReference type="Proteomes" id="UP000502259"/>
    </source>
</evidence>
<keyword evidence="5 8" id="KW-0812">Transmembrane</keyword>
<evidence type="ECO:0000313" key="10">
    <source>
        <dbReference type="EMBL" id="BCB06938.1"/>
    </source>
</evidence>
<feature type="transmembrane region" description="Helical" evidence="8">
    <location>
        <begin position="221"/>
        <end position="241"/>
    </location>
</feature>
<keyword evidence="6 8" id="KW-1133">Transmembrane helix</keyword>
<evidence type="ECO:0000256" key="2">
    <source>
        <dbReference type="ARBA" id="ARBA00008537"/>
    </source>
</evidence>
<feature type="transmembrane region" description="Helical" evidence="8">
    <location>
        <begin position="7"/>
        <end position="31"/>
    </location>
</feature>
<evidence type="ECO:0000256" key="3">
    <source>
        <dbReference type="ARBA" id="ARBA00022448"/>
    </source>
</evidence>
<feature type="transmembrane region" description="Helical" evidence="8">
    <location>
        <begin position="197"/>
        <end position="215"/>
    </location>
</feature>
<sequence>MQPSRRYGALCAVCLGSFIATLDISIVNVALPTMQMALRTDIVGLQWVVNAYAICLSGFMLSAGPIADRYGQKRAWLSGVILFTLGSAVCGWAPSLPVLLVGRAIQGTAGAFLICGALPILTSAFPDPKERSQVIGAWSASNALALILGPLCGGLLLDHFGWQSIFLINLPLGILVVILGMYGVTERQYPEHAARDPLGQILSVLALGALAFGMIEAGENIKMGGIALMVAAVSFVLFAVVESRVERPLLPIALLQERAFLVVNFASFVLGFSYYSSLFFFSIFLQQIQHWSPVEAGWRMMPQFVMTLCVSLLFGRLHKLIPLQRLTAVGYGFAGLALLLMATATAQTPYWIVGGWFALLGVGVGLAVPATSIAVMSLAPAELSGAASATMNALRQAGMTIGIALLGTLMSERAIAVFASVVVEKGVERAVEQGVDSAEQFAREAITQQVFPNASTALQDLFTRAMESGFHVAMMLAGLACFGVLSLLLMGNIHAGQRYSPSSSP</sequence>
<dbReference type="PANTHER" id="PTHR42718:SF9">
    <property type="entry name" value="MAJOR FACILITATOR SUPERFAMILY MULTIDRUG TRANSPORTER MFSC"/>
    <property type="match status" value="1"/>
</dbReference>
<dbReference type="NCBIfam" id="TIGR00711">
    <property type="entry name" value="efflux_EmrB"/>
    <property type="match status" value="1"/>
</dbReference>
<feature type="transmembrane region" description="Helical" evidence="8">
    <location>
        <begin position="100"/>
        <end position="122"/>
    </location>
</feature>
<dbReference type="Gene3D" id="1.20.1720.10">
    <property type="entry name" value="Multidrug resistance protein D"/>
    <property type="match status" value="1"/>
</dbReference>
<dbReference type="CDD" id="cd17321">
    <property type="entry name" value="MFS_MMR_MDR_like"/>
    <property type="match status" value="1"/>
</dbReference>
<dbReference type="PANTHER" id="PTHR42718">
    <property type="entry name" value="MAJOR FACILITATOR SUPERFAMILY MULTIDRUG TRANSPORTER MFSC"/>
    <property type="match status" value="1"/>
</dbReference>
<dbReference type="RefSeq" id="WP_172420110.1">
    <property type="nucleotide sequence ID" value="NZ_AP022843.1"/>
</dbReference>
<keyword evidence="11" id="KW-1185">Reference proteome</keyword>
<feature type="transmembrane region" description="Helical" evidence="8">
    <location>
        <begin position="43"/>
        <end position="63"/>
    </location>
</feature>
<evidence type="ECO:0000256" key="1">
    <source>
        <dbReference type="ARBA" id="ARBA00004651"/>
    </source>
</evidence>
<feature type="transmembrane region" description="Helical" evidence="8">
    <location>
        <begin position="350"/>
        <end position="379"/>
    </location>
</feature>
<evidence type="ECO:0000256" key="4">
    <source>
        <dbReference type="ARBA" id="ARBA00022475"/>
    </source>
</evidence>
<name>A0A6F8U066_9GAMM</name>
<dbReference type="InterPro" id="IPR020846">
    <property type="entry name" value="MFS_dom"/>
</dbReference>
<feature type="transmembrane region" description="Helical" evidence="8">
    <location>
        <begin position="296"/>
        <end position="314"/>
    </location>
</feature>
<feature type="transmembrane region" description="Helical" evidence="8">
    <location>
        <begin position="326"/>
        <end position="344"/>
    </location>
</feature>
<reference evidence="10 11" key="1">
    <citation type="submission" date="2020-03" db="EMBL/GenBank/DDBJ databases">
        <title>Complete Genome Sequence of Halomonas hydrothermalis Strain Slthf2, Halophilic Bacterium Isolated from Deep-Sea Hydrothermal-Vent Environments.</title>
        <authorList>
            <person name="Takeyama N."/>
            <person name="Huang M."/>
            <person name="Sato K."/>
            <person name="Galipon J."/>
            <person name="Arakawa K."/>
        </authorList>
    </citation>
    <scope>NUCLEOTIDE SEQUENCE [LARGE SCALE GENOMIC DNA]</scope>
    <source>
        <strain evidence="10 11">Slthf2</strain>
    </source>
</reference>
<dbReference type="Proteomes" id="UP000502259">
    <property type="component" value="Chromosome"/>
</dbReference>
<proteinExistence type="inferred from homology"/>
<dbReference type="GO" id="GO:0005886">
    <property type="term" value="C:plasma membrane"/>
    <property type="evidence" value="ECO:0007669"/>
    <property type="project" value="UniProtKB-SubCell"/>
</dbReference>
<dbReference type="Pfam" id="PF07690">
    <property type="entry name" value="MFS_1"/>
    <property type="match status" value="1"/>
</dbReference>
<feature type="transmembrane region" description="Helical" evidence="8">
    <location>
        <begin position="134"/>
        <end position="156"/>
    </location>
</feature>
<evidence type="ECO:0000256" key="8">
    <source>
        <dbReference type="SAM" id="Phobius"/>
    </source>
</evidence>
<dbReference type="SUPFAM" id="SSF103473">
    <property type="entry name" value="MFS general substrate transporter"/>
    <property type="match status" value="1"/>
</dbReference>
<organism evidence="10 11">
    <name type="scientific">Halomonas hydrothermalis</name>
    <dbReference type="NCBI Taxonomy" id="115561"/>
    <lineage>
        <taxon>Bacteria</taxon>
        <taxon>Pseudomonadati</taxon>
        <taxon>Pseudomonadota</taxon>
        <taxon>Gammaproteobacteria</taxon>
        <taxon>Oceanospirillales</taxon>
        <taxon>Halomonadaceae</taxon>
        <taxon>Halomonas</taxon>
    </lineage>
</organism>
<dbReference type="InterPro" id="IPR011701">
    <property type="entry name" value="MFS"/>
</dbReference>
<keyword evidence="3" id="KW-0813">Transport</keyword>
<keyword evidence="7 8" id="KW-0472">Membrane</keyword>
<evidence type="ECO:0000256" key="5">
    <source>
        <dbReference type="ARBA" id="ARBA00022692"/>
    </source>
</evidence>
<dbReference type="Gene3D" id="1.20.1250.20">
    <property type="entry name" value="MFS general substrate transporter like domains"/>
    <property type="match status" value="1"/>
</dbReference>
<keyword evidence="4" id="KW-1003">Cell membrane</keyword>